<dbReference type="EMBL" id="JAACXV010005320">
    <property type="protein sequence ID" value="KAF7276852.1"/>
    <property type="molecule type" value="Genomic_DNA"/>
</dbReference>
<accession>A0A834IMQ8</accession>
<name>A0A834IMQ8_RHYFE</name>
<reference evidence="1" key="1">
    <citation type="submission" date="2020-08" db="EMBL/GenBank/DDBJ databases">
        <title>Genome sequencing and assembly of the red palm weevil Rhynchophorus ferrugineus.</title>
        <authorList>
            <person name="Dias G.B."/>
            <person name="Bergman C.M."/>
            <person name="Manee M."/>
        </authorList>
    </citation>
    <scope>NUCLEOTIDE SEQUENCE</scope>
    <source>
        <strain evidence="1">AA-2017</strain>
        <tissue evidence="1">Whole larva</tissue>
    </source>
</reference>
<evidence type="ECO:0000313" key="1">
    <source>
        <dbReference type="EMBL" id="KAF7276852.1"/>
    </source>
</evidence>
<dbReference type="Proteomes" id="UP000625711">
    <property type="component" value="Unassembled WGS sequence"/>
</dbReference>
<proteinExistence type="predicted"/>
<comment type="caution">
    <text evidence="1">The sequence shown here is derived from an EMBL/GenBank/DDBJ whole genome shotgun (WGS) entry which is preliminary data.</text>
</comment>
<dbReference type="AlphaFoldDB" id="A0A834IMQ8"/>
<evidence type="ECO:0000313" key="2">
    <source>
        <dbReference type="Proteomes" id="UP000625711"/>
    </source>
</evidence>
<keyword evidence="2" id="KW-1185">Reference proteome</keyword>
<organism evidence="1 2">
    <name type="scientific">Rhynchophorus ferrugineus</name>
    <name type="common">Red palm weevil</name>
    <name type="synonym">Curculio ferrugineus</name>
    <dbReference type="NCBI Taxonomy" id="354439"/>
    <lineage>
        <taxon>Eukaryota</taxon>
        <taxon>Metazoa</taxon>
        <taxon>Ecdysozoa</taxon>
        <taxon>Arthropoda</taxon>
        <taxon>Hexapoda</taxon>
        <taxon>Insecta</taxon>
        <taxon>Pterygota</taxon>
        <taxon>Neoptera</taxon>
        <taxon>Endopterygota</taxon>
        <taxon>Coleoptera</taxon>
        <taxon>Polyphaga</taxon>
        <taxon>Cucujiformia</taxon>
        <taxon>Curculionidae</taxon>
        <taxon>Dryophthorinae</taxon>
        <taxon>Rhynchophorus</taxon>
    </lineage>
</organism>
<sequence>MKKVELKLVEDKIVSILDRDWHISVSFFMLLQDYNVISAFISGVTIWLRSSTHSAGGTIAEEPFSFDHSCSARTYAALSRPVTRIFLTSLMGNELNDTDLVDSDRSCGDRSSSAA</sequence>
<gene>
    <name evidence="1" type="ORF">GWI33_009718</name>
</gene>
<protein>
    <submittedName>
        <fullName evidence="1">Uncharacterized protein</fullName>
    </submittedName>
</protein>